<accession>A0A2T9ZC84</accession>
<evidence type="ECO:0000313" key="3">
    <source>
        <dbReference type="EMBL" id="PVV02208.1"/>
    </source>
</evidence>
<dbReference type="AlphaFoldDB" id="A0A2T9ZC84"/>
<evidence type="ECO:0008006" key="5">
    <source>
        <dbReference type="Google" id="ProtNLM"/>
    </source>
</evidence>
<feature type="compositionally biased region" description="Low complexity" evidence="1">
    <location>
        <begin position="84"/>
        <end position="137"/>
    </location>
</feature>
<feature type="non-terminal residue" evidence="3">
    <location>
        <position position="137"/>
    </location>
</feature>
<evidence type="ECO:0000256" key="1">
    <source>
        <dbReference type="SAM" id="MobiDB-lite"/>
    </source>
</evidence>
<sequence length="137" mass="13890">MKAFKNLVILSLAGAVAAQDLSAVNQQCINIICGNDMNDRECVDRCINNADAVAVLIQQNSACILDCNNRLPAGVELISCVQGSTSSTGSATTDSSSTTSTSNSSSSSTTSSSNSSTTTINSSTTTTSSTSATSTTE</sequence>
<protein>
    <recommendedName>
        <fullName evidence="5">Extracellular membrane protein CFEM domain-containing protein</fullName>
    </recommendedName>
</protein>
<proteinExistence type="predicted"/>
<evidence type="ECO:0000313" key="4">
    <source>
        <dbReference type="Proteomes" id="UP000245609"/>
    </source>
</evidence>
<feature type="signal peptide" evidence="2">
    <location>
        <begin position="1"/>
        <end position="18"/>
    </location>
</feature>
<comment type="caution">
    <text evidence="3">The sequence shown here is derived from an EMBL/GenBank/DDBJ whole genome shotgun (WGS) entry which is preliminary data.</text>
</comment>
<dbReference type="EMBL" id="MBFS01000557">
    <property type="protein sequence ID" value="PVV02208.1"/>
    <property type="molecule type" value="Genomic_DNA"/>
</dbReference>
<dbReference type="Proteomes" id="UP000245609">
    <property type="component" value="Unassembled WGS sequence"/>
</dbReference>
<organism evidence="3 4">
    <name type="scientific">Smittium megazygosporum</name>
    <dbReference type="NCBI Taxonomy" id="133381"/>
    <lineage>
        <taxon>Eukaryota</taxon>
        <taxon>Fungi</taxon>
        <taxon>Fungi incertae sedis</taxon>
        <taxon>Zoopagomycota</taxon>
        <taxon>Kickxellomycotina</taxon>
        <taxon>Harpellomycetes</taxon>
        <taxon>Harpellales</taxon>
        <taxon>Legeriomycetaceae</taxon>
        <taxon>Smittium</taxon>
    </lineage>
</organism>
<feature type="chain" id="PRO_5015687531" description="Extracellular membrane protein CFEM domain-containing protein" evidence="2">
    <location>
        <begin position="19"/>
        <end position="137"/>
    </location>
</feature>
<evidence type="ECO:0000256" key="2">
    <source>
        <dbReference type="SAM" id="SignalP"/>
    </source>
</evidence>
<reference evidence="3 4" key="1">
    <citation type="journal article" date="2018" name="MBio">
        <title>Comparative Genomics Reveals the Core Gene Toolbox for the Fungus-Insect Symbiosis.</title>
        <authorList>
            <person name="Wang Y."/>
            <person name="Stata M."/>
            <person name="Wang W."/>
            <person name="Stajich J.E."/>
            <person name="White M.M."/>
            <person name="Moncalvo J.M."/>
        </authorList>
    </citation>
    <scope>NUCLEOTIDE SEQUENCE [LARGE SCALE GENOMIC DNA]</scope>
    <source>
        <strain evidence="3 4">SC-DP-2</strain>
    </source>
</reference>
<keyword evidence="4" id="KW-1185">Reference proteome</keyword>
<keyword evidence="2" id="KW-0732">Signal</keyword>
<name>A0A2T9ZC84_9FUNG</name>
<feature type="region of interest" description="Disordered" evidence="1">
    <location>
        <begin position="83"/>
        <end position="137"/>
    </location>
</feature>
<gene>
    <name evidence="3" type="ORF">BB560_003344</name>
</gene>